<keyword evidence="2" id="KW-1185">Reference proteome</keyword>
<protein>
    <submittedName>
        <fullName evidence="1">Redoxin domain-containing protein</fullName>
    </submittedName>
</protein>
<dbReference type="RefSeq" id="WP_034647417.1">
    <property type="nucleotide sequence ID" value="NZ_ARZX01000071.1"/>
</dbReference>
<organism evidence="1 2">
    <name type="scientific">Cellulophaga geojensis KL-A</name>
    <dbReference type="NCBI Taxonomy" id="1328323"/>
    <lineage>
        <taxon>Bacteria</taxon>
        <taxon>Pseudomonadati</taxon>
        <taxon>Bacteroidota</taxon>
        <taxon>Flavobacteriia</taxon>
        <taxon>Flavobacteriales</taxon>
        <taxon>Flavobacteriaceae</taxon>
        <taxon>Cellulophaga</taxon>
    </lineage>
</organism>
<reference evidence="1 2" key="1">
    <citation type="journal article" date="2014" name="Genome Announc.">
        <title>Draft Genome Sequence of the Carrageenan-Degrading Bacterium Cellulophaga sp. Strain KL-A, Isolated from Decaying Marine Algae.</title>
        <authorList>
            <person name="Shan D."/>
            <person name="Ying J."/>
            <person name="Li X."/>
            <person name="Gao Z."/>
            <person name="Wei G."/>
            <person name="Shao Z."/>
        </authorList>
    </citation>
    <scope>NUCLEOTIDE SEQUENCE [LARGE SCALE GENOMIC DNA]</scope>
    <source>
        <strain evidence="1 2">KL-A</strain>
    </source>
</reference>
<feature type="non-terminal residue" evidence="1">
    <location>
        <position position="337"/>
    </location>
</feature>
<dbReference type="EMBL" id="ARZX01000071">
    <property type="protein sequence ID" value="EWH09146.1"/>
    <property type="molecule type" value="Genomic_DNA"/>
</dbReference>
<dbReference type="PROSITE" id="PS51257">
    <property type="entry name" value="PROKAR_LIPOPROTEIN"/>
    <property type="match status" value="1"/>
</dbReference>
<gene>
    <name evidence="1" type="ORF">KLA_17369</name>
</gene>
<name>A0ABN0RJM2_9FLAO</name>
<comment type="caution">
    <text evidence="1">The sequence shown here is derived from an EMBL/GenBank/DDBJ whole genome shotgun (WGS) entry which is preliminary data.</text>
</comment>
<evidence type="ECO:0000313" key="2">
    <source>
        <dbReference type="Proteomes" id="UP000019275"/>
    </source>
</evidence>
<accession>A0ABN0RJM2</accession>
<dbReference type="Proteomes" id="UP000019275">
    <property type="component" value="Unassembled WGS sequence"/>
</dbReference>
<evidence type="ECO:0000313" key="1">
    <source>
        <dbReference type="EMBL" id="EWH09146.1"/>
    </source>
</evidence>
<sequence>MKKKIITLGLLILSIVACKEKEVHTLDYAILKGNITNTKDKKITLIKKNSTYADTISITANGLFLDTIKAPEGEYSFMVDNNKINLYIEKEFNLKINADAKDFDNTISIVGKGELENNYLKFKKEQNSSFKVDADLLKLEEKSFKEKINNHKTTLNNKLDKTEGLSNKFIAFHKKDNNYNYLLALSNYKNWHTRYVKNKDFKMSKESLQELDQVNYYNDEDYKNHNGYKSLARQKLQNEIAKETKNSKYPVLAVAAKSKSEFIKNELLLQVEYVITHKMDMLKNSDPKFNMDEYYAKFKSIATDKELIAKIEKQYKNLKLLDKGNPSPKFVGYENHA</sequence>
<proteinExistence type="predicted"/>